<dbReference type="PANTHER" id="PTHR33332">
    <property type="entry name" value="REVERSE TRANSCRIPTASE DOMAIN-CONTAINING PROTEIN"/>
    <property type="match status" value="1"/>
</dbReference>
<dbReference type="Proteomes" id="UP001152795">
    <property type="component" value="Unassembled WGS sequence"/>
</dbReference>
<evidence type="ECO:0000313" key="1">
    <source>
        <dbReference type="EMBL" id="CAB3988851.1"/>
    </source>
</evidence>
<dbReference type="InterPro" id="IPR000477">
    <property type="entry name" value="RT_dom"/>
</dbReference>
<accession>A0A6S7GWJ2</accession>
<proteinExistence type="predicted"/>
<dbReference type="EMBL" id="CACRXK020001393">
    <property type="protein sequence ID" value="CAB3988851.1"/>
    <property type="molecule type" value="Genomic_DNA"/>
</dbReference>
<dbReference type="AlphaFoldDB" id="A0A6S7GWJ2"/>
<evidence type="ECO:0000313" key="2">
    <source>
        <dbReference type="Proteomes" id="UP001152795"/>
    </source>
</evidence>
<dbReference type="OrthoDB" id="4368687at2759"/>
<dbReference type="Pfam" id="PF00078">
    <property type="entry name" value="RVT_1"/>
    <property type="match status" value="1"/>
</dbReference>
<protein>
    <submittedName>
        <fullName evidence="1">Uncharacterized protein</fullName>
    </submittedName>
</protein>
<organism evidence="1 2">
    <name type="scientific">Paramuricea clavata</name>
    <name type="common">Red gorgonian</name>
    <name type="synonym">Violescent sea-whip</name>
    <dbReference type="NCBI Taxonomy" id="317549"/>
    <lineage>
        <taxon>Eukaryota</taxon>
        <taxon>Metazoa</taxon>
        <taxon>Cnidaria</taxon>
        <taxon>Anthozoa</taxon>
        <taxon>Octocorallia</taxon>
        <taxon>Malacalcyonacea</taxon>
        <taxon>Plexauridae</taxon>
        <taxon>Paramuricea</taxon>
    </lineage>
</organism>
<sequence length="155" mass="17367">MLLQLSDTLLHSMDKGELSGILLVDFRKAFDLINHELLLQKLAIYGLKDATLQWFGSYLTERKQLVSIGHSTSDLLPVRSGVPQGSSLGPLLFILFINDILFANNQCNSYIYVDDTTSANSGPTISMVRTQELTTSPPGHLRIEWQYILTRPKLC</sequence>
<reference evidence="1" key="1">
    <citation type="submission" date="2020-04" db="EMBL/GenBank/DDBJ databases">
        <authorList>
            <person name="Alioto T."/>
            <person name="Alioto T."/>
            <person name="Gomez Garrido J."/>
        </authorList>
    </citation>
    <scope>NUCLEOTIDE SEQUENCE</scope>
    <source>
        <strain evidence="1">A484AB</strain>
    </source>
</reference>
<name>A0A6S7GWJ2_PARCT</name>
<gene>
    <name evidence="1" type="ORF">PACLA_8A067213</name>
</gene>
<dbReference type="PROSITE" id="PS50878">
    <property type="entry name" value="RT_POL"/>
    <property type="match status" value="1"/>
</dbReference>
<keyword evidence="2" id="KW-1185">Reference proteome</keyword>
<comment type="caution">
    <text evidence="1">The sequence shown here is derived from an EMBL/GenBank/DDBJ whole genome shotgun (WGS) entry which is preliminary data.</text>
</comment>